<dbReference type="Proteomes" id="UP000010999">
    <property type="component" value="Segment"/>
</dbReference>
<sequence length="48" mass="5550">MNIKLTRYEARVLLMQLHAVADAGAQDLDYEELMALEQIIFKLQEKDA</sequence>
<keyword evidence="2" id="KW-1185">Reference proteome</keyword>
<dbReference type="RefSeq" id="YP_007392566.1">
    <property type="nucleotide sequence ID" value="NC_020201.1"/>
</dbReference>
<proteinExistence type="predicted"/>
<reference evidence="2" key="1">
    <citation type="submission" date="2011-11" db="EMBL/GenBank/DDBJ databases">
        <title>Escape from toxin-antitoxin mediated abortive infection can occur by recombination within a generalized transducing phage of Pectobacterium atrosepticum.</title>
        <authorList>
            <person name="Blower T.R."/>
            <person name="Evans T.J."/>
            <person name="Przybilski R."/>
            <person name="Fineran P.C."/>
            <person name="Salmond G.P.C."/>
        </authorList>
    </citation>
    <scope>NUCLEOTIDE SEQUENCE [LARGE SCALE GENOMIC DNA]</scope>
</reference>
<organism evidence="1 2">
    <name type="scientific">Pectobacterium phage phiTE</name>
    <dbReference type="NCBI Taxonomy" id="1116482"/>
    <lineage>
        <taxon>Viruses</taxon>
        <taxon>Duplodnaviria</taxon>
        <taxon>Heunggongvirae</taxon>
        <taxon>Uroviricota</taxon>
        <taxon>Caudoviricetes</taxon>
        <taxon>Vequintavirinae</taxon>
        <taxon>Certrevirus</taxon>
        <taxon>Certrevirus phiTE</taxon>
    </lineage>
</organism>
<dbReference type="GeneID" id="14515299"/>
<evidence type="ECO:0000313" key="1">
    <source>
        <dbReference type="EMBL" id="AEZ66270.1"/>
    </source>
</evidence>
<reference evidence="1 2" key="2">
    <citation type="journal article" date="2012" name="PLoS Genet.">
        <title>Viral evasion of a bacterial suicide system by RNA-based molecular mimicry enables infectious altruism.</title>
        <authorList>
            <person name="Blower T.R."/>
            <person name="Evans T.J."/>
            <person name="Przybilski R."/>
            <person name="Fineran P.C."/>
            <person name="Salmond G.P."/>
        </authorList>
    </citation>
    <scope>NUCLEOTIDE SEQUENCE [LARGE SCALE GENOMIC DNA]</scope>
</reference>
<protein>
    <submittedName>
        <fullName evidence="1">Uncharacterized protein</fullName>
    </submittedName>
</protein>
<evidence type="ECO:0000313" key="2">
    <source>
        <dbReference type="Proteomes" id="UP000010999"/>
    </source>
</evidence>
<accession>K9L547</accession>
<name>K9L547_9CAUD</name>
<dbReference type="EMBL" id="JQ015307">
    <property type="protein sequence ID" value="AEZ66270.1"/>
    <property type="molecule type" value="Genomic_DNA"/>
</dbReference>
<gene>
    <name evidence="1" type="ORF">phiTE_104</name>
</gene>
<dbReference type="KEGG" id="vg:14515299"/>